<evidence type="ECO:0000313" key="2">
    <source>
        <dbReference type="Proteomes" id="UP001603857"/>
    </source>
</evidence>
<keyword evidence="2" id="KW-1185">Reference proteome</keyword>
<reference evidence="1 2" key="1">
    <citation type="submission" date="2024-08" db="EMBL/GenBank/DDBJ databases">
        <title>Insights into the chromosomal genome structure of Flemingia macrophylla.</title>
        <authorList>
            <person name="Ding Y."/>
            <person name="Zhao Y."/>
            <person name="Bi W."/>
            <person name="Wu M."/>
            <person name="Zhao G."/>
            <person name="Gong Y."/>
            <person name="Li W."/>
            <person name="Zhang P."/>
        </authorList>
    </citation>
    <scope>NUCLEOTIDE SEQUENCE [LARGE SCALE GENOMIC DNA]</scope>
    <source>
        <strain evidence="1">DYQJB</strain>
        <tissue evidence="1">Leaf</tissue>
    </source>
</reference>
<dbReference type="Proteomes" id="UP001603857">
    <property type="component" value="Unassembled WGS sequence"/>
</dbReference>
<comment type="caution">
    <text evidence="1">The sequence shown here is derived from an EMBL/GenBank/DDBJ whole genome shotgun (WGS) entry which is preliminary data.</text>
</comment>
<proteinExistence type="predicted"/>
<organism evidence="1 2">
    <name type="scientific">Flemingia macrophylla</name>
    <dbReference type="NCBI Taxonomy" id="520843"/>
    <lineage>
        <taxon>Eukaryota</taxon>
        <taxon>Viridiplantae</taxon>
        <taxon>Streptophyta</taxon>
        <taxon>Embryophyta</taxon>
        <taxon>Tracheophyta</taxon>
        <taxon>Spermatophyta</taxon>
        <taxon>Magnoliopsida</taxon>
        <taxon>eudicotyledons</taxon>
        <taxon>Gunneridae</taxon>
        <taxon>Pentapetalae</taxon>
        <taxon>rosids</taxon>
        <taxon>fabids</taxon>
        <taxon>Fabales</taxon>
        <taxon>Fabaceae</taxon>
        <taxon>Papilionoideae</taxon>
        <taxon>50 kb inversion clade</taxon>
        <taxon>NPAAA clade</taxon>
        <taxon>indigoferoid/millettioid clade</taxon>
        <taxon>Phaseoleae</taxon>
        <taxon>Flemingia</taxon>
    </lineage>
</organism>
<accession>A0ABD1M6N3</accession>
<dbReference type="EMBL" id="JBGMDY010000006">
    <property type="protein sequence ID" value="KAL2331463.1"/>
    <property type="molecule type" value="Genomic_DNA"/>
</dbReference>
<dbReference type="AlphaFoldDB" id="A0ABD1M6N3"/>
<name>A0ABD1M6N3_9FABA</name>
<protein>
    <submittedName>
        <fullName evidence="1">Uncharacterized protein</fullName>
    </submittedName>
</protein>
<sequence length="57" mass="6340">MCLVAEMMVAVIGLWGVFVRPLMFQYAAEMGVVMGGAIYRLMRPERPSSILSNYVPS</sequence>
<evidence type="ECO:0000313" key="1">
    <source>
        <dbReference type="EMBL" id="KAL2331463.1"/>
    </source>
</evidence>
<gene>
    <name evidence="1" type="ORF">Fmac_019044</name>
</gene>